<dbReference type="InterPro" id="IPR023606">
    <property type="entry name" value="CoA-Trfase_III_dom_1_sf"/>
</dbReference>
<dbReference type="InterPro" id="IPR044855">
    <property type="entry name" value="CoA-Trfase_III_dom3_sf"/>
</dbReference>
<gene>
    <name evidence="1" type="ORF">DFP81_101504</name>
</gene>
<dbReference type="Proteomes" id="UP000256542">
    <property type="component" value="Unassembled WGS sequence"/>
</dbReference>
<dbReference type="Pfam" id="PF02515">
    <property type="entry name" value="CoA_transf_3"/>
    <property type="match status" value="2"/>
</dbReference>
<accession>A0A3E0DWP3</accession>
<evidence type="ECO:0000313" key="1">
    <source>
        <dbReference type="EMBL" id="REG86934.1"/>
    </source>
</evidence>
<dbReference type="SUPFAM" id="SSF89796">
    <property type="entry name" value="CoA-transferase family III (CaiB/BaiF)"/>
    <property type="match status" value="2"/>
</dbReference>
<name>A0A3E0DWP3_9GAMM</name>
<organism evidence="1 2">
    <name type="scientific">Marinomonas pollencensis</name>
    <dbReference type="NCBI Taxonomy" id="491954"/>
    <lineage>
        <taxon>Bacteria</taxon>
        <taxon>Pseudomonadati</taxon>
        <taxon>Pseudomonadota</taxon>
        <taxon>Gammaproteobacteria</taxon>
        <taxon>Oceanospirillales</taxon>
        <taxon>Oceanospirillaceae</taxon>
        <taxon>Marinomonas</taxon>
    </lineage>
</organism>
<dbReference type="InterPro" id="IPR050509">
    <property type="entry name" value="CoA-transferase_III"/>
</dbReference>
<dbReference type="PANTHER" id="PTHR48228">
    <property type="entry name" value="SUCCINYL-COA--D-CITRAMALATE COA-TRANSFERASE"/>
    <property type="match status" value="1"/>
</dbReference>
<reference evidence="1 2" key="1">
    <citation type="submission" date="2018-08" db="EMBL/GenBank/DDBJ databases">
        <title>Genomic Encyclopedia of Type Strains, Phase III (KMG-III): the genomes of soil and plant-associated and newly described type strains.</title>
        <authorList>
            <person name="Whitman W."/>
        </authorList>
    </citation>
    <scope>NUCLEOTIDE SEQUENCE [LARGE SCALE GENOMIC DNA]</scope>
    <source>
        <strain evidence="1 2">CECT 7375</strain>
    </source>
</reference>
<protein>
    <submittedName>
        <fullName evidence="1">Dimethylsulfoniopropionate cleavage enzyme DddD</fullName>
    </submittedName>
</protein>
<keyword evidence="2" id="KW-1185">Reference proteome</keyword>
<proteinExistence type="predicted"/>
<dbReference type="Gene3D" id="3.40.50.10540">
    <property type="entry name" value="Crotonobetainyl-coa:carnitine coa-transferase, domain 1"/>
    <property type="match status" value="3"/>
</dbReference>
<comment type="caution">
    <text evidence="1">The sequence shown here is derived from an EMBL/GenBank/DDBJ whole genome shotgun (WGS) entry which is preliminary data.</text>
</comment>
<dbReference type="PANTHER" id="PTHR48228:SF5">
    <property type="entry name" value="ALPHA-METHYLACYL-COA RACEMASE"/>
    <property type="match status" value="1"/>
</dbReference>
<evidence type="ECO:0000313" key="2">
    <source>
        <dbReference type="Proteomes" id="UP000256542"/>
    </source>
</evidence>
<dbReference type="AlphaFoldDB" id="A0A3E0DWP3"/>
<sequence length="842" mass="93685">MVEANMNKNNKLPLSGIRVADFGQQIAGPAVAMVLADLGATVIHIDPPLGPSWKHPANAILNRNKSTLRLDLKTAEGLEQAQEIIANVDIVIESFRPGVMKKLGVDFVELRQNRPELITLSMPGFATNDELRRDWKATEAVVAAASGVFTDMGFNRVLMGVNPSFSPLPLGSSYSITLAASSIALALYEREKTGRGDTIEVPIAAALMEGLSYNSYLIDALPERYKTMRELEIEHRQKNNIDMDLSYHELQEYLDPFYRTYQCADGRMFYCVCPSHRNHAERALKVLGIYDELISEGLPEVKDLHAPISQWDGETSIGVYPLPKKWADIISLKMKKAFLQKTSEEWEVIFGEEKIPGAPHRTTQEWVNSNYNKESGLFVDVNDPEFGIMRQPGPIVWFEEQEDEVLTPTPREDVTYSAALEKLKRISDAEVITRPTGEKILPASGDGWLKDLRILDLTNVIAGPHSTAFLSRFGAQVIKLDPVTPLYDPLIGILFAFQTGVGKKSTLIDITNSEGREVFERLIKSVDVVVINAVERQMKPLGLDNESLLEINPDILFCRLDCFGGPRNGSKANYIGYDDVTQANSGIMSRFGKPETPEEHAHLGTLDVNCGFSAAFGLAVALYQKRKTGKVSRVRTSLSAVANIAQIPFAFDYEGRAPFDEPSGREALGNHPFSHFYQTSDGWLFLDSDQSEIEKMNSIRGLEGIWFSHDPMFFLANKFKKHSTSYWLEVFSQADIAAAEPLSIQTLREENSRLSDNTSGIERGSYAFSIYPDHPSGHRVTQVDPYSIRPTESKVSAVTPAEKFGSSTKLVLTNLGYSKRKINLMLEKGIVATGWGKEFLPS</sequence>
<dbReference type="GO" id="GO:0003824">
    <property type="term" value="F:catalytic activity"/>
    <property type="evidence" value="ECO:0007669"/>
    <property type="project" value="InterPro"/>
</dbReference>
<dbReference type="EMBL" id="QUNG01000001">
    <property type="protein sequence ID" value="REG86934.1"/>
    <property type="molecule type" value="Genomic_DNA"/>
</dbReference>
<dbReference type="InterPro" id="IPR003673">
    <property type="entry name" value="CoA-Trfase_fam_III"/>
</dbReference>
<dbReference type="Gene3D" id="3.30.1540.10">
    <property type="entry name" value="formyl-coa transferase, domain 3"/>
    <property type="match status" value="1"/>
</dbReference>